<dbReference type="InterPro" id="IPR011701">
    <property type="entry name" value="MFS"/>
</dbReference>
<sequence>MGATQPQKVIAVAVDDVGLSDKIERPQHDKFGATAKNDPQEIALVRKVDWHMMPILALMYFMSSLDRNALVNGKINTLTKDLHLQGYQYNTCIAITFVGLIVGVVPSNMILSRVRPSWWMSGWMMAWALITTLNCIVKDYQGLIVCRFLLGIAEAPFYPGAQYLISMFYTRKEIATRMALLWTGNTAAAAFGGLIAAGVFANLSGAHGMGGWRWLFLIQGILTVVIAIAAFFLLPNSPLDTPWLTPEERRLAYDRIARDTTEKRISTTIWTGLREAVTDRRVWIFAFLQQFHAGAANFKNFLPTAIKGLGFSSTVTLVLVCPPYLLAVFTNLTASWSSGRFNERTWHITIQKFISIIGFAIGAATTNVGARYFAFILFVGSTYGVNNISLGWTAAVIGQTDEKKAIGLALVNSIGNIAFVYTPYLWPDSDTPQFVVAMSSSCAFSAAVIVCVWIMRWDLQRENRRIKASEIEAVNLYVY</sequence>
<feature type="domain" description="Major facilitator superfamily (MFS) profile" evidence="7">
    <location>
        <begin position="52"/>
        <end position="464"/>
    </location>
</feature>
<feature type="transmembrane region" description="Helical" evidence="6">
    <location>
        <begin position="372"/>
        <end position="398"/>
    </location>
</feature>
<evidence type="ECO:0000256" key="4">
    <source>
        <dbReference type="ARBA" id="ARBA00022989"/>
    </source>
</evidence>
<dbReference type="PANTHER" id="PTHR43791:SF84">
    <property type="entry name" value="TRANSPORTER, PUTATIVE (AFU_ORTHOLOGUE AFUA_3G09170)-RELATED"/>
    <property type="match status" value="1"/>
</dbReference>
<dbReference type="Pfam" id="PF07690">
    <property type="entry name" value="MFS_1"/>
    <property type="match status" value="1"/>
</dbReference>
<accession>A0A6G1G0T4</accession>
<reference evidence="10" key="3">
    <citation type="submission" date="2025-04" db="UniProtKB">
        <authorList>
            <consortium name="RefSeq"/>
        </authorList>
    </citation>
    <scope>IDENTIFICATION</scope>
    <source>
        <strain evidence="10">CBS 781.70</strain>
    </source>
</reference>
<feature type="transmembrane region" description="Helical" evidence="6">
    <location>
        <begin position="309"/>
        <end position="334"/>
    </location>
</feature>
<evidence type="ECO:0000256" key="3">
    <source>
        <dbReference type="ARBA" id="ARBA00022692"/>
    </source>
</evidence>
<dbReference type="OrthoDB" id="2250022at2759"/>
<evidence type="ECO:0000313" key="9">
    <source>
        <dbReference type="Proteomes" id="UP000504638"/>
    </source>
</evidence>
<dbReference type="EMBL" id="ML975161">
    <property type="protein sequence ID" value="KAF1811628.1"/>
    <property type="molecule type" value="Genomic_DNA"/>
</dbReference>
<proteinExistence type="predicted"/>
<dbReference type="FunFam" id="1.20.1250.20:FF:000057">
    <property type="entry name" value="MFS general substrate transporter"/>
    <property type="match status" value="1"/>
</dbReference>
<keyword evidence="4 6" id="KW-1133">Transmembrane helix</keyword>
<feature type="transmembrane region" description="Helical" evidence="6">
    <location>
        <begin position="346"/>
        <end position="366"/>
    </location>
</feature>
<dbReference type="GeneID" id="54422709"/>
<protein>
    <submittedName>
        <fullName evidence="8 10">MFS transporter</fullName>
    </submittedName>
</protein>
<feature type="transmembrane region" description="Helical" evidence="6">
    <location>
        <begin position="215"/>
        <end position="234"/>
    </location>
</feature>
<organism evidence="8">
    <name type="scientific">Eremomyces bilateralis CBS 781.70</name>
    <dbReference type="NCBI Taxonomy" id="1392243"/>
    <lineage>
        <taxon>Eukaryota</taxon>
        <taxon>Fungi</taxon>
        <taxon>Dikarya</taxon>
        <taxon>Ascomycota</taxon>
        <taxon>Pezizomycotina</taxon>
        <taxon>Dothideomycetes</taxon>
        <taxon>Dothideomycetes incertae sedis</taxon>
        <taxon>Eremomycetales</taxon>
        <taxon>Eremomycetaceae</taxon>
        <taxon>Eremomyces</taxon>
    </lineage>
</organism>
<dbReference type="InterPro" id="IPR036259">
    <property type="entry name" value="MFS_trans_sf"/>
</dbReference>
<evidence type="ECO:0000313" key="8">
    <source>
        <dbReference type="EMBL" id="KAF1811628.1"/>
    </source>
</evidence>
<dbReference type="Gene3D" id="1.20.1250.20">
    <property type="entry name" value="MFS general substrate transporter like domains"/>
    <property type="match status" value="2"/>
</dbReference>
<feature type="transmembrane region" description="Helical" evidence="6">
    <location>
        <begin position="117"/>
        <end position="136"/>
    </location>
</feature>
<feature type="transmembrane region" description="Helical" evidence="6">
    <location>
        <begin position="148"/>
        <end position="169"/>
    </location>
</feature>
<evidence type="ECO:0000256" key="6">
    <source>
        <dbReference type="SAM" id="Phobius"/>
    </source>
</evidence>
<dbReference type="Proteomes" id="UP000504638">
    <property type="component" value="Unplaced"/>
</dbReference>
<dbReference type="PANTHER" id="PTHR43791">
    <property type="entry name" value="PERMEASE-RELATED"/>
    <property type="match status" value="1"/>
</dbReference>
<evidence type="ECO:0000256" key="2">
    <source>
        <dbReference type="ARBA" id="ARBA00022448"/>
    </source>
</evidence>
<evidence type="ECO:0000259" key="7">
    <source>
        <dbReference type="PROSITE" id="PS50850"/>
    </source>
</evidence>
<keyword evidence="5 6" id="KW-0472">Membrane</keyword>
<comment type="subcellular location">
    <subcellularLocation>
        <location evidence="1">Membrane</location>
        <topology evidence="1">Multi-pass membrane protein</topology>
    </subcellularLocation>
</comment>
<dbReference type="SUPFAM" id="SSF103473">
    <property type="entry name" value="MFS general substrate transporter"/>
    <property type="match status" value="1"/>
</dbReference>
<feature type="transmembrane region" description="Helical" evidence="6">
    <location>
        <begin position="432"/>
        <end position="455"/>
    </location>
</feature>
<evidence type="ECO:0000256" key="5">
    <source>
        <dbReference type="ARBA" id="ARBA00023136"/>
    </source>
</evidence>
<feature type="transmembrane region" description="Helical" evidence="6">
    <location>
        <begin position="405"/>
        <end position="426"/>
    </location>
</feature>
<dbReference type="GO" id="GO:0022857">
    <property type="term" value="F:transmembrane transporter activity"/>
    <property type="evidence" value="ECO:0007669"/>
    <property type="project" value="InterPro"/>
</dbReference>
<dbReference type="AlphaFoldDB" id="A0A6G1G0T4"/>
<gene>
    <name evidence="8 10" type="ORF">P152DRAFT_489425</name>
</gene>
<feature type="transmembrane region" description="Helical" evidence="6">
    <location>
        <begin position="91"/>
        <end position="111"/>
    </location>
</feature>
<name>A0A6G1G0T4_9PEZI</name>
<reference evidence="8 10" key="1">
    <citation type="submission" date="2020-01" db="EMBL/GenBank/DDBJ databases">
        <authorList>
            <consortium name="DOE Joint Genome Institute"/>
            <person name="Haridas S."/>
            <person name="Albert R."/>
            <person name="Binder M."/>
            <person name="Bloem J."/>
            <person name="Labutti K."/>
            <person name="Salamov A."/>
            <person name="Andreopoulos B."/>
            <person name="Baker S.E."/>
            <person name="Barry K."/>
            <person name="Bills G."/>
            <person name="Bluhm B.H."/>
            <person name="Cannon C."/>
            <person name="Castanera R."/>
            <person name="Culley D.E."/>
            <person name="Daum C."/>
            <person name="Ezra D."/>
            <person name="Gonzalez J.B."/>
            <person name="Henrissat B."/>
            <person name="Kuo A."/>
            <person name="Liang C."/>
            <person name="Lipzen A."/>
            <person name="Lutzoni F."/>
            <person name="Magnuson J."/>
            <person name="Mondo S."/>
            <person name="Nolan M."/>
            <person name="Ohm R."/>
            <person name="Pangilinan J."/>
            <person name="Park H.-J."/>
            <person name="Ramirez L."/>
            <person name="Alfaro M."/>
            <person name="Sun H."/>
            <person name="Tritt A."/>
            <person name="Yoshinaga Y."/>
            <person name="Zwiers L.-H."/>
            <person name="Turgeon B.G."/>
            <person name="Goodwin S.B."/>
            <person name="Spatafora J.W."/>
            <person name="Crous P.W."/>
            <person name="Grigoriev I.V."/>
        </authorList>
    </citation>
    <scope>NUCLEOTIDE SEQUENCE</scope>
    <source>
        <strain evidence="8 10">CBS 781.70</strain>
    </source>
</reference>
<feature type="transmembrane region" description="Helical" evidence="6">
    <location>
        <begin position="181"/>
        <end position="203"/>
    </location>
</feature>
<keyword evidence="9" id="KW-1185">Reference proteome</keyword>
<evidence type="ECO:0000256" key="1">
    <source>
        <dbReference type="ARBA" id="ARBA00004141"/>
    </source>
</evidence>
<keyword evidence="3 6" id="KW-0812">Transmembrane</keyword>
<keyword evidence="2" id="KW-0813">Transport</keyword>
<evidence type="ECO:0000313" key="10">
    <source>
        <dbReference type="RefSeq" id="XP_033533259.1"/>
    </source>
</evidence>
<reference evidence="10" key="2">
    <citation type="submission" date="2020-04" db="EMBL/GenBank/DDBJ databases">
        <authorList>
            <consortium name="NCBI Genome Project"/>
        </authorList>
    </citation>
    <scope>NUCLEOTIDE SEQUENCE</scope>
    <source>
        <strain evidence="10">CBS 781.70</strain>
    </source>
</reference>
<dbReference type="FunFam" id="1.20.1250.20:FF:000013">
    <property type="entry name" value="MFS general substrate transporter"/>
    <property type="match status" value="1"/>
</dbReference>
<dbReference type="GO" id="GO:0016020">
    <property type="term" value="C:membrane"/>
    <property type="evidence" value="ECO:0007669"/>
    <property type="project" value="UniProtKB-SubCell"/>
</dbReference>
<dbReference type="RefSeq" id="XP_033533259.1">
    <property type="nucleotide sequence ID" value="XM_033682139.1"/>
</dbReference>
<dbReference type="PROSITE" id="PS50850">
    <property type="entry name" value="MFS"/>
    <property type="match status" value="1"/>
</dbReference>
<dbReference type="InterPro" id="IPR020846">
    <property type="entry name" value="MFS_dom"/>
</dbReference>